<comment type="similarity">
    <text evidence="1">Belongs to the hemerythrin family.</text>
</comment>
<dbReference type="RefSeq" id="WP_225670922.1">
    <property type="nucleotide sequence ID" value="NZ_JAEDAH010000005.1"/>
</dbReference>
<feature type="domain" description="Hemerythrin-like" evidence="5">
    <location>
        <begin position="13"/>
        <end position="122"/>
    </location>
</feature>
<gene>
    <name evidence="6" type="ORF">I9W95_01160</name>
</gene>
<keyword evidence="7" id="KW-1185">Reference proteome</keyword>
<evidence type="ECO:0000256" key="2">
    <source>
        <dbReference type="ARBA" id="ARBA00022621"/>
    </source>
</evidence>
<dbReference type="InterPro" id="IPR012312">
    <property type="entry name" value="Hemerythrin-like"/>
</dbReference>
<dbReference type="Proteomes" id="UP000714380">
    <property type="component" value="Unassembled WGS sequence"/>
</dbReference>
<keyword evidence="2" id="KW-0561">Oxygen transport</keyword>
<evidence type="ECO:0000259" key="5">
    <source>
        <dbReference type="Pfam" id="PF01814"/>
    </source>
</evidence>
<evidence type="ECO:0000256" key="4">
    <source>
        <dbReference type="ARBA" id="ARBA00023004"/>
    </source>
</evidence>
<evidence type="ECO:0000313" key="6">
    <source>
        <dbReference type="EMBL" id="MCA6062207.1"/>
    </source>
</evidence>
<sequence>MTIVMRDYPPMAQDFMNREHEDFANLLNAAEQALLMGEAALPHLNLLYDHCVKHFAHEEEEMQRYHFPPYPVHKAEHERVLGMFRDQLANFEATGDVSPVLEFLLETVPDWFGQHLRSMDRVTSQFLFQQKGDAA</sequence>
<proteinExistence type="inferred from homology"/>
<dbReference type="InterPro" id="IPR012827">
    <property type="entry name" value="Hemerythrin_metal-bd"/>
</dbReference>
<dbReference type="EMBL" id="JAEDAH010000005">
    <property type="protein sequence ID" value="MCA6062207.1"/>
    <property type="molecule type" value="Genomic_DNA"/>
</dbReference>
<accession>A0ABS7ZMD4</accession>
<organism evidence="6 7">
    <name type="scientific">Thalassolituus marinus</name>
    <dbReference type="NCBI Taxonomy" id="671053"/>
    <lineage>
        <taxon>Bacteria</taxon>
        <taxon>Pseudomonadati</taxon>
        <taxon>Pseudomonadota</taxon>
        <taxon>Gammaproteobacteria</taxon>
        <taxon>Oceanospirillales</taxon>
        <taxon>Oceanospirillaceae</taxon>
        <taxon>Thalassolituus</taxon>
    </lineage>
</organism>
<keyword evidence="3" id="KW-0479">Metal-binding</keyword>
<evidence type="ECO:0000313" key="7">
    <source>
        <dbReference type="Proteomes" id="UP000714380"/>
    </source>
</evidence>
<dbReference type="InterPro" id="IPR050669">
    <property type="entry name" value="Hemerythrin"/>
</dbReference>
<keyword evidence="2" id="KW-0813">Transport</keyword>
<dbReference type="NCBIfam" id="TIGR02481">
    <property type="entry name" value="hemeryth_dom"/>
    <property type="match status" value="1"/>
</dbReference>
<keyword evidence="4" id="KW-0408">Iron</keyword>
<evidence type="ECO:0000256" key="3">
    <source>
        <dbReference type="ARBA" id="ARBA00022723"/>
    </source>
</evidence>
<protein>
    <submittedName>
        <fullName evidence="6">Hemerythrin family protein</fullName>
    </submittedName>
</protein>
<dbReference type="InterPro" id="IPR016131">
    <property type="entry name" value="Haemerythrin_Fe_BS"/>
</dbReference>
<comment type="caution">
    <text evidence="6">The sequence shown here is derived from an EMBL/GenBank/DDBJ whole genome shotgun (WGS) entry which is preliminary data.</text>
</comment>
<evidence type="ECO:0000256" key="1">
    <source>
        <dbReference type="ARBA" id="ARBA00010587"/>
    </source>
</evidence>
<dbReference type="PANTHER" id="PTHR37164">
    <property type="entry name" value="BACTERIOHEMERYTHRIN"/>
    <property type="match status" value="1"/>
</dbReference>
<dbReference type="PANTHER" id="PTHR37164:SF1">
    <property type="entry name" value="BACTERIOHEMERYTHRIN"/>
    <property type="match status" value="1"/>
</dbReference>
<dbReference type="Gene3D" id="1.20.120.50">
    <property type="entry name" value="Hemerythrin-like"/>
    <property type="match status" value="1"/>
</dbReference>
<dbReference type="PROSITE" id="PS00550">
    <property type="entry name" value="HEMERYTHRINS"/>
    <property type="match status" value="1"/>
</dbReference>
<dbReference type="CDD" id="cd12107">
    <property type="entry name" value="Hemerythrin"/>
    <property type="match status" value="1"/>
</dbReference>
<dbReference type="InterPro" id="IPR035938">
    <property type="entry name" value="Hemerythrin-like_sf"/>
</dbReference>
<dbReference type="SUPFAM" id="SSF47188">
    <property type="entry name" value="Hemerythrin-like"/>
    <property type="match status" value="1"/>
</dbReference>
<dbReference type="Pfam" id="PF01814">
    <property type="entry name" value="Hemerythrin"/>
    <property type="match status" value="1"/>
</dbReference>
<reference evidence="6 7" key="1">
    <citation type="submission" date="2020-12" db="EMBL/GenBank/DDBJ databases">
        <title>Novel Thalassolituus-related marine hydrocarbonoclastic bacteria mediated algae-derived hydrocarbons mineralization in twilight zone of the northern South China Sea.</title>
        <authorList>
            <person name="Dong C."/>
        </authorList>
    </citation>
    <scope>NUCLEOTIDE SEQUENCE [LARGE SCALE GENOMIC DNA]</scope>
    <source>
        <strain evidence="6 7">IMCC1826</strain>
    </source>
</reference>
<name>A0ABS7ZMD4_9GAMM</name>